<evidence type="ECO:0000256" key="6">
    <source>
        <dbReference type="ARBA" id="ARBA00022723"/>
    </source>
</evidence>
<gene>
    <name evidence="14" type="ORF">G8O29_07060</name>
</gene>
<dbReference type="PROSITE" id="PS00786">
    <property type="entry name" value="5_NUCLEOTIDASE_2"/>
    <property type="match status" value="1"/>
</dbReference>
<keyword evidence="7" id="KW-0732">Signal</keyword>
<evidence type="ECO:0000256" key="4">
    <source>
        <dbReference type="ARBA" id="ARBA00004196"/>
    </source>
</evidence>
<dbReference type="PANTHER" id="PTHR11575">
    <property type="entry name" value="5'-NUCLEOTIDASE-RELATED"/>
    <property type="match status" value="1"/>
</dbReference>
<evidence type="ECO:0000256" key="7">
    <source>
        <dbReference type="ARBA" id="ARBA00022729"/>
    </source>
</evidence>
<keyword evidence="10" id="KW-0511">Multifunctional enzyme</keyword>
<protein>
    <submittedName>
        <fullName evidence="14">Bifunctional 2',3'-cyclic-nucleotide 2'-phosphodiesterase/3'-nucleotidase</fullName>
    </submittedName>
</protein>
<dbReference type="Pfam" id="PF02872">
    <property type="entry name" value="5_nucleotid_C"/>
    <property type="match status" value="1"/>
</dbReference>
<evidence type="ECO:0000256" key="3">
    <source>
        <dbReference type="ARBA" id="ARBA00001968"/>
    </source>
</evidence>
<dbReference type="Proteomes" id="UP001515660">
    <property type="component" value="Unassembled WGS sequence"/>
</dbReference>
<dbReference type="CDD" id="cd07410">
    <property type="entry name" value="MPP_CpdB_N"/>
    <property type="match status" value="1"/>
</dbReference>
<reference evidence="14 15" key="1">
    <citation type="journal article" date="2022" name="Microorganisms">
        <title>Genome Sequence and Characterization of a Xanthorhodopsin-Containing, Aerobic Anoxygenic Phototrophic Rhodobacter Species, Isolated from Mesophilic Conditions at Yellowstone National Park.</title>
        <authorList>
            <person name="Kyndt J.A."/>
            <person name="Robertson S."/>
            <person name="Shoffstall I.B."/>
            <person name="Ramaley R.F."/>
            <person name="Meyer T.E."/>
        </authorList>
    </citation>
    <scope>NUCLEOTIDE SEQUENCE [LARGE SCALE GENOMIC DNA]</scope>
    <source>
        <strain evidence="14 15">M37P</strain>
    </source>
</reference>
<evidence type="ECO:0000313" key="15">
    <source>
        <dbReference type="Proteomes" id="UP001515660"/>
    </source>
</evidence>
<evidence type="ECO:0000256" key="9">
    <source>
        <dbReference type="ARBA" id="ARBA00022801"/>
    </source>
</evidence>
<dbReference type="PROSITE" id="PS00785">
    <property type="entry name" value="5_NUCLEOTIDASE_1"/>
    <property type="match status" value="1"/>
</dbReference>
<dbReference type="InterPro" id="IPR029052">
    <property type="entry name" value="Metallo-depent_PP-like"/>
</dbReference>
<keyword evidence="8 11" id="KW-0547">Nucleotide-binding</keyword>
<comment type="caution">
    <text evidence="14">The sequence shown here is derived from an EMBL/GenBank/DDBJ whole genome shotgun (WGS) entry which is preliminary data.</text>
</comment>
<dbReference type="NCBIfam" id="NF006938">
    <property type="entry name" value="PRK09420.1"/>
    <property type="match status" value="1"/>
</dbReference>
<name>A0ABX0G6K7_9RHOB</name>
<evidence type="ECO:0000256" key="5">
    <source>
        <dbReference type="ARBA" id="ARBA00006654"/>
    </source>
</evidence>
<dbReference type="Pfam" id="PF00149">
    <property type="entry name" value="Metallophos"/>
    <property type="match status" value="1"/>
</dbReference>
<keyword evidence="6" id="KW-0479">Metal-binding</keyword>
<evidence type="ECO:0000256" key="1">
    <source>
        <dbReference type="ARBA" id="ARBA00000527"/>
    </source>
</evidence>
<dbReference type="PRINTS" id="PR01607">
    <property type="entry name" value="APYRASEFAMLY"/>
</dbReference>
<dbReference type="SUPFAM" id="SSF56300">
    <property type="entry name" value="Metallo-dependent phosphatases"/>
    <property type="match status" value="1"/>
</dbReference>
<dbReference type="Gene3D" id="3.90.780.10">
    <property type="entry name" value="5'-Nucleotidase, C-terminal domain"/>
    <property type="match status" value="1"/>
</dbReference>
<evidence type="ECO:0000256" key="10">
    <source>
        <dbReference type="ARBA" id="ARBA00023268"/>
    </source>
</evidence>
<dbReference type="InterPro" id="IPR004843">
    <property type="entry name" value="Calcineurin-like_PHP"/>
</dbReference>
<keyword evidence="9 11" id="KW-0378">Hydrolase</keyword>
<evidence type="ECO:0000259" key="12">
    <source>
        <dbReference type="Pfam" id="PF00149"/>
    </source>
</evidence>
<organism evidence="14 15">
    <name type="scientific">Rhodobacter calidifons</name>
    <dbReference type="NCBI Taxonomy" id="2715277"/>
    <lineage>
        <taxon>Bacteria</taxon>
        <taxon>Pseudomonadati</taxon>
        <taxon>Pseudomonadota</taxon>
        <taxon>Alphaproteobacteria</taxon>
        <taxon>Rhodobacterales</taxon>
        <taxon>Rhodobacter group</taxon>
        <taxon>Rhodobacter</taxon>
    </lineage>
</organism>
<keyword evidence="15" id="KW-1185">Reference proteome</keyword>
<evidence type="ECO:0000313" key="14">
    <source>
        <dbReference type="EMBL" id="NHB76499.1"/>
    </source>
</evidence>
<comment type="cofactor">
    <cofactor evidence="3">
        <name>a divalent metal cation</name>
        <dbReference type="ChEBI" id="CHEBI:60240"/>
    </cofactor>
</comment>
<feature type="domain" description="5'-Nucleotidase C-terminal" evidence="13">
    <location>
        <begin position="423"/>
        <end position="549"/>
    </location>
</feature>
<sequence>MPLASIATRDASAEAAEAKGATGRRPLACLRLIATSDLHASLMPYDYHANRPDAAIGLGAVSRQIAEARGEVQNSLLFDNGDFLQGSPIADYAAATRRRRAHPVITAFNTLGYDAVTLGNHEFDYGLRFLSQALAEARFPVVSANIARQLGKSPARDQTFVPPFAILRRQIIDHEGQSHLIRVGVIGFAPPQIEEWDCATPDGGVRTRDILSAARAWLPRLRARGADIIVALAHTGIGALDPEHRTEHAATALAALPEIDAVIAGHSHQVFPGPDFAAGPAVDPVAGRLAGKPAVMPGHSASHVGIIDLDLERCRMGPRRWRVVGSAARIGSRSAGPATATPALYRALAPDHRATLAWSRRQLGETLVPLHTHFATVAPSAALALIAEAKAAHVRRMVAGTSWEGLPLLSSVAPYRAGGRSGPGNFTDIPAGPLRQRNLSDLYPYPNTLVTLLVTGAEVARWLERAASVFRRIEPGDTDAPLLDPDLPGFAFEAIPQLDYAIDLSQPARFDAQGRLANPEAQRIVGLCHQGRPVRPEDEFLMVTNSHRLGRARLHDPACEPQLAFTNAERVQSVLATHLLRSGPVGCAPRRHWHFLPMPGTSVTIAAGARSDRHLADIAALRPVALGPGPDGFTHYRLHL</sequence>
<proteinExistence type="inferred from homology"/>
<accession>A0ABX0G6K7</accession>
<dbReference type="InterPro" id="IPR008334">
    <property type="entry name" value="5'-Nucleotdase_C"/>
</dbReference>
<dbReference type="EMBL" id="JAANHS010000004">
    <property type="protein sequence ID" value="NHB76499.1"/>
    <property type="molecule type" value="Genomic_DNA"/>
</dbReference>
<comment type="catalytic activity">
    <reaction evidence="1">
        <text>a ribonucleoside 3'-phosphate + H2O = a ribonucleoside + phosphate</text>
        <dbReference type="Rhea" id="RHEA:10144"/>
        <dbReference type="ChEBI" id="CHEBI:13197"/>
        <dbReference type="ChEBI" id="CHEBI:15377"/>
        <dbReference type="ChEBI" id="CHEBI:18254"/>
        <dbReference type="ChEBI" id="CHEBI:43474"/>
        <dbReference type="EC" id="3.1.3.6"/>
    </reaction>
</comment>
<comment type="similarity">
    <text evidence="5 11">Belongs to the 5'-nucleotidase family.</text>
</comment>
<evidence type="ECO:0000256" key="2">
    <source>
        <dbReference type="ARBA" id="ARBA00001730"/>
    </source>
</evidence>
<dbReference type="InterPro" id="IPR041827">
    <property type="entry name" value="CpdB_N"/>
</dbReference>
<evidence type="ECO:0000259" key="13">
    <source>
        <dbReference type="Pfam" id="PF02872"/>
    </source>
</evidence>
<dbReference type="Gene3D" id="3.60.21.10">
    <property type="match status" value="1"/>
</dbReference>
<comment type="catalytic activity">
    <reaction evidence="2">
        <text>a nucleoside 2',3'-cyclic phosphate + H2O = a nucleoside 3'-phosphate + H(+)</text>
        <dbReference type="Rhea" id="RHEA:19621"/>
        <dbReference type="ChEBI" id="CHEBI:15377"/>
        <dbReference type="ChEBI" id="CHEBI:15378"/>
        <dbReference type="ChEBI" id="CHEBI:66949"/>
        <dbReference type="ChEBI" id="CHEBI:66954"/>
        <dbReference type="EC" id="3.1.4.16"/>
    </reaction>
</comment>
<feature type="domain" description="Calcineurin-like phosphoesterase" evidence="12">
    <location>
        <begin position="31"/>
        <end position="269"/>
    </location>
</feature>
<dbReference type="InterPro" id="IPR006179">
    <property type="entry name" value="5_nucleotidase/apyrase"/>
</dbReference>
<evidence type="ECO:0000256" key="11">
    <source>
        <dbReference type="RuleBase" id="RU362119"/>
    </source>
</evidence>
<dbReference type="InterPro" id="IPR036907">
    <property type="entry name" value="5'-Nucleotdase_C_sf"/>
</dbReference>
<comment type="subcellular location">
    <subcellularLocation>
        <location evidence="4">Cell envelope</location>
    </subcellularLocation>
</comment>
<evidence type="ECO:0000256" key="8">
    <source>
        <dbReference type="ARBA" id="ARBA00022741"/>
    </source>
</evidence>
<dbReference type="InterPro" id="IPR006146">
    <property type="entry name" value="5'-Nucleotdase_CS"/>
</dbReference>
<dbReference type="RefSeq" id="WP_166402538.1">
    <property type="nucleotide sequence ID" value="NZ_JAANHS010000004.1"/>
</dbReference>
<dbReference type="PANTHER" id="PTHR11575:SF6">
    <property type="entry name" value="2',3'-CYCLIC-NUCLEOTIDE 2'-PHOSPHODIESTERASE_3'-NUCLEOTIDASE"/>
    <property type="match status" value="1"/>
</dbReference>
<dbReference type="SUPFAM" id="SSF55816">
    <property type="entry name" value="5'-nucleotidase (syn. UDP-sugar hydrolase), C-terminal domain"/>
    <property type="match status" value="1"/>
</dbReference>